<keyword evidence="2" id="KW-1185">Reference proteome</keyword>
<feature type="non-terminal residue" evidence="1">
    <location>
        <position position="1"/>
    </location>
</feature>
<reference evidence="1 2" key="1">
    <citation type="submission" date="2019-08" db="EMBL/GenBank/DDBJ databases">
        <title>100 year-old enigma solved: identification of Planctomyces bekefii, the type genus and species of the phylum Planctomycetes.</title>
        <authorList>
            <person name="Svetlana D.N."/>
            <person name="Overmann J."/>
        </authorList>
    </citation>
    <scope>NUCLEOTIDE SEQUENCE [LARGE SCALE GENOMIC DNA]</scope>
    <source>
        <strain evidence="1">Phe10_nw2017</strain>
    </source>
</reference>
<proteinExistence type="predicted"/>
<name>A0A5C6M5M5_9PLAN</name>
<evidence type="ECO:0000313" key="1">
    <source>
        <dbReference type="EMBL" id="TWW10090.1"/>
    </source>
</evidence>
<organism evidence="1 2">
    <name type="scientific">Planctomyces bekefii</name>
    <dbReference type="NCBI Taxonomy" id="1653850"/>
    <lineage>
        <taxon>Bacteria</taxon>
        <taxon>Pseudomonadati</taxon>
        <taxon>Planctomycetota</taxon>
        <taxon>Planctomycetia</taxon>
        <taxon>Planctomycetales</taxon>
        <taxon>Planctomycetaceae</taxon>
        <taxon>Planctomyces</taxon>
    </lineage>
</organism>
<dbReference type="Proteomes" id="UP000321083">
    <property type="component" value="Unassembled WGS sequence"/>
</dbReference>
<reference evidence="1 2" key="2">
    <citation type="submission" date="2019-08" db="EMBL/GenBank/DDBJ databases">
        <authorList>
            <person name="Henke P."/>
        </authorList>
    </citation>
    <scope>NUCLEOTIDE SEQUENCE [LARGE SCALE GENOMIC DNA]</scope>
    <source>
        <strain evidence="1">Phe10_nw2017</strain>
    </source>
</reference>
<comment type="caution">
    <text evidence="1">The sequence shown here is derived from an EMBL/GenBank/DDBJ whole genome shotgun (WGS) entry which is preliminary data.</text>
</comment>
<protein>
    <submittedName>
        <fullName evidence="1">Uncharacterized protein</fullName>
    </submittedName>
</protein>
<gene>
    <name evidence="1" type="ORF">E3A20_07920</name>
</gene>
<accession>A0A5C6M5M5</accession>
<evidence type="ECO:0000313" key="2">
    <source>
        <dbReference type="Proteomes" id="UP000321083"/>
    </source>
</evidence>
<sequence>FRVLESGGRRSREESEAVGYAAAYFGAEWVPLFEAAVAVEILQSCVVFSDGQDLNASGICAAAIEFCLQQSHIDRVSSSKSIEGDRSAGWIPLNAAVGRLQPGD</sequence>
<dbReference type="EMBL" id="SRHE01000113">
    <property type="protein sequence ID" value="TWW10090.1"/>
    <property type="molecule type" value="Genomic_DNA"/>
</dbReference>
<dbReference type="AlphaFoldDB" id="A0A5C6M5M5"/>